<dbReference type="EMBL" id="BHYK01000053">
    <property type="protein sequence ID" value="GCD13050.1"/>
    <property type="molecule type" value="Genomic_DNA"/>
</dbReference>
<dbReference type="Gene3D" id="3.30.70.360">
    <property type="match status" value="1"/>
</dbReference>
<feature type="binding site" evidence="1">
    <location>
        <position position="95"/>
    </location>
    <ligand>
        <name>Mn(2+)</name>
        <dbReference type="ChEBI" id="CHEBI:29035"/>
        <label>2</label>
    </ligand>
</feature>
<dbReference type="SUPFAM" id="SSF55031">
    <property type="entry name" value="Bacterial exopeptidase dimerisation domain"/>
    <property type="match status" value="1"/>
</dbReference>
<proteinExistence type="predicted"/>
<protein>
    <submittedName>
        <fullName evidence="2">Peptidase M20</fullName>
    </submittedName>
</protein>
<feature type="binding site" evidence="1">
    <location>
        <position position="130"/>
    </location>
    <ligand>
        <name>Mn(2+)</name>
        <dbReference type="ChEBI" id="CHEBI:29035"/>
        <label>2</label>
    </ligand>
</feature>
<feature type="binding site" evidence="1">
    <location>
        <position position="97"/>
    </location>
    <ligand>
        <name>Mn(2+)</name>
        <dbReference type="ChEBI" id="CHEBI:29035"/>
        <label>2</label>
    </ligand>
</feature>
<dbReference type="PANTHER" id="PTHR11014">
    <property type="entry name" value="PEPTIDASE M20 FAMILY MEMBER"/>
    <property type="match status" value="1"/>
</dbReference>
<keyword evidence="1" id="KW-0479">Metal-binding</keyword>
<gene>
    <name evidence="2" type="primary">celE</name>
    <name evidence="2" type="ORF">Ctaglu_46730</name>
</gene>
<keyword evidence="1" id="KW-0464">Manganese</keyword>
<keyword evidence="3" id="KW-1185">Reference proteome</keyword>
<sequence>MDNNNQLLCINLRHKLHENAEISGNENKTMEILIDFLRNNTKFDIIAKDGYFIAKKIACKDAMNIAFRADMDAIPMVETTDIEYRSNNVDAAHKCGHDGHCAILAGLALEIEKKTIDHRNIFLLFQPSEEVGEGARKIVQDGFLVENKIDEIYSLHNIPGYERGNILYKRDVFACASKGIIITLMGKPSHAAYPEYGINPSSAAADITNFLNNSTKSNVFKGMVLCTIVNINIGERAFGTAASSGEILLTLRGENEEDLMKLENHILVFVEQCCRSHEINFNISYSDEFPETRNHDTCINKILEVCNTNHYNIEELQSPFRWSEDFGYYLKNIKGAMFGLGDGKLQPQLHTANYDFPDSIIKTGVDIFYSIATLK</sequence>
<dbReference type="GO" id="GO:0016787">
    <property type="term" value="F:hydrolase activity"/>
    <property type="evidence" value="ECO:0007669"/>
    <property type="project" value="InterPro"/>
</dbReference>
<feature type="binding site" evidence="1">
    <location>
        <position position="156"/>
    </location>
    <ligand>
        <name>Mn(2+)</name>
        <dbReference type="ChEBI" id="CHEBI:29035"/>
        <label>2</label>
    </ligand>
</feature>
<name>A0A401UU23_9CLOT</name>
<dbReference type="Gene3D" id="3.40.630.10">
    <property type="entry name" value="Zn peptidases"/>
    <property type="match status" value="1"/>
</dbReference>
<dbReference type="InterPro" id="IPR017439">
    <property type="entry name" value="Amidohydrolase"/>
</dbReference>
<evidence type="ECO:0000256" key="1">
    <source>
        <dbReference type="PIRSR" id="PIRSR005962-1"/>
    </source>
</evidence>
<dbReference type="NCBIfam" id="TIGR01891">
    <property type="entry name" value="amidohydrolases"/>
    <property type="match status" value="1"/>
</dbReference>
<comment type="caution">
    <text evidence="2">The sequence shown here is derived from an EMBL/GenBank/DDBJ whole genome shotgun (WGS) entry which is preliminary data.</text>
</comment>
<dbReference type="PANTHER" id="PTHR11014:SF169">
    <property type="entry name" value="CLAN MH, FAMILY M20, PEPTIDASE T-LIKE METALLOPEPTIDASE"/>
    <property type="match status" value="1"/>
</dbReference>
<comment type="cofactor">
    <cofactor evidence="1">
        <name>Mn(2+)</name>
        <dbReference type="ChEBI" id="CHEBI:29035"/>
    </cofactor>
    <text evidence="1">The Mn(2+) ion enhances activity.</text>
</comment>
<dbReference type="GO" id="GO:0046872">
    <property type="term" value="F:metal ion binding"/>
    <property type="evidence" value="ECO:0007669"/>
    <property type="project" value="UniProtKB-KW"/>
</dbReference>
<dbReference type="Pfam" id="PF01546">
    <property type="entry name" value="Peptidase_M20"/>
    <property type="match status" value="1"/>
</dbReference>
<evidence type="ECO:0000313" key="2">
    <source>
        <dbReference type="EMBL" id="GCD13050.1"/>
    </source>
</evidence>
<dbReference type="PIRSF" id="PIRSF005962">
    <property type="entry name" value="Pept_M20D_amidohydro"/>
    <property type="match status" value="1"/>
</dbReference>
<dbReference type="SUPFAM" id="SSF53187">
    <property type="entry name" value="Zn-dependent exopeptidases"/>
    <property type="match status" value="1"/>
</dbReference>
<dbReference type="AlphaFoldDB" id="A0A401UU23"/>
<organism evidence="2 3">
    <name type="scientific">Clostridium tagluense</name>
    <dbReference type="NCBI Taxonomy" id="360422"/>
    <lineage>
        <taxon>Bacteria</taxon>
        <taxon>Bacillati</taxon>
        <taxon>Bacillota</taxon>
        <taxon>Clostridia</taxon>
        <taxon>Eubacteriales</taxon>
        <taxon>Clostridiaceae</taxon>
        <taxon>Clostridium</taxon>
    </lineage>
</organism>
<accession>A0A401UU23</accession>
<reference evidence="2 3" key="1">
    <citation type="submission" date="2018-11" db="EMBL/GenBank/DDBJ databases">
        <title>Genome sequencing and assembly of Clostridium tagluense strain A121.</title>
        <authorList>
            <person name="Murakami T."/>
            <person name="Segawa T."/>
            <person name="Shcherbakova V.A."/>
            <person name="Mori H."/>
            <person name="Yoshimura Y."/>
        </authorList>
    </citation>
    <scope>NUCLEOTIDE SEQUENCE [LARGE SCALE GENOMIC DNA]</scope>
    <source>
        <strain evidence="2 3">A121</strain>
    </source>
</reference>
<dbReference type="RefSeq" id="WP_185732934.1">
    <property type="nucleotide sequence ID" value="NZ_BHYK01000053.1"/>
</dbReference>
<dbReference type="InterPro" id="IPR036264">
    <property type="entry name" value="Bact_exopeptidase_dim_dom"/>
</dbReference>
<dbReference type="InterPro" id="IPR002933">
    <property type="entry name" value="Peptidase_M20"/>
</dbReference>
<feature type="binding site" evidence="1">
    <location>
        <position position="350"/>
    </location>
    <ligand>
        <name>Mn(2+)</name>
        <dbReference type="ChEBI" id="CHEBI:29035"/>
        <label>2</label>
    </ligand>
</feature>
<dbReference type="Proteomes" id="UP000287872">
    <property type="component" value="Unassembled WGS sequence"/>
</dbReference>
<evidence type="ECO:0000313" key="3">
    <source>
        <dbReference type="Proteomes" id="UP000287872"/>
    </source>
</evidence>